<feature type="compositionally biased region" description="Basic residues" evidence="7">
    <location>
        <begin position="304"/>
        <end position="314"/>
    </location>
</feature>
<evidence type="ECO:0000256" key="2">
    <source>
        <dbReference type="ARBA" id="ARBA00022723"/>
    </source>
</evidence>
<gene>
    <name evidence="9" type="ORF">FQA47_016845</name>
</gene>
<dbReference type="GO" id="GO:0005634">
    <property type="term" value="C:nucleus"/>
    <property type="evidence" value="ECO:0007669"/>
    <property type="project" value="TreeGrafter"/>
</dbReference>
<feature type="region of interest" description="Disordered" evidence="7">
    <location>
        <begin position="371"/>
        <end position="398"/>
    </location>
</feature>
<feature type="compositionally biased region" description="Low complexity" evidence="7">
    <location>
        <begin position="380"/>
        <end position="392"/>
    </location>
</feature>
<evidence type="ECO:0000313" key="9">
    <source>
        <dbReference type="EMBL" id="KAF6716364.1"/>
    </source>
</evidence>
<dbReference type="Gene3D" id="1.20.1280.50">
    <property type="match status" value="1"/>
</dbReference>
<keyword evidence="5" id="KW-0862">Zinc</keyword>
<dbReference type="AlphaFoldDB" id="A0A834BVR0"/>
<comment type="caution">
    <text evidence="9">The sequence shown here is derived from an EMBL/GenBank/DDBJ whole genome shotgun (WGS) entry which is preliminary data.</text>
</comment>
<dbReference type="PROSITE" id="PS51872">
    <property type="entry name" value="ZF_ZBR"/>
    <property type="match status" value="1"/>
</dbReference>
<evidence type="ECO:0000256" key="7">
    <source>
        <dbReference type="SAM" id="MobiDB-lite"/>
    </source>
</evidence>
<proteinExistence type="predicted"/>
<keyword evidence="3 6" id="KW-0863">Zinc-finger</keyword>
<dbReference type="Pfam" id="PF12937">
    <property type="entry name" value="F-box-like"/>
    <property type="match status" value="1"/>
</dbReference>
<feature type="domain" description="ZBR-type" evidence="8">
    <location>
        <begin position="607"/>
        <end position="655"/>
    </location>
</feature>
<dbReference type="Gene3D" id="2.20.25.20">
    <property type="match status" value="1"/>
</dbReference>
<dbReference type="InterPro" id="IPR001810">
    <property type="entry name" value="F-box_dom"/>
</dbReference>
<keyword evidence="2" id="KW-0479">Metal-binding</keyword>
<feature type="region of interest" description="Disordered" evidence="7">
    <location>
        <begin position="652"/>
        <end position="679"/>
    </location>
</feature>
<dbReference type="Proteomes" id="UP000646548">
    <property type="component" value="Unassembled WGS sequence"/>
</dbReference>
<evidence type="ECO:0000256" key="1">
    <source>
        <dbReference type="ARBA" id="ARBA00004906"/>
    </source>
</evidence>
<dbReference type="GO" id="GO:0016567">
    <property type="term" value="P:protein ubiquitination"/>
    <property type="evidence" value="ECO:0007669"/>
    <property type="project" value="UniProtKB-UniPathway"/>
</dbReference>
<dbReference type="GO" id="GO:0007088">
    <property type="term" value="P:regulation of mitotic nuclear division"/>
    <property type="evidence" value="ECO:0007669"/>
    <property type="project" value="InterPro"/>
</dbReference>
<sequence length="679" mass="75103">MTCTPESNVYLESHKHQDSHDCSDSGYSGFFQSPRSVSGVRCGPSSPAEFSETPKENLKLPDTPKERAGKPEERSERGSRETLRPSAVSWCETPRSYKRDGSLRHRLLMCKEKNESARSPTSGRTGVRPERRLSSAFDSLEITSGGLWSTSALEQDLPLSGRKRRLLFTQARTSTLKDGKIVTSQLPTFDRSLSLIEEDLSGSPSADTPSFFKAQPASRKEHFQSPANKEPNILSESSGVLTTPSFSQTPKYSRSACEDSGFGSLTLDKSQDSLVDHDGSFQELLLSASRRNRETPNLADGRQRSRLPRQHRLSTLKEGGSQSEEELLDRKHQPCFRCLRHCHEDEVFAEDVTPSTSCKCFNTQSSAHHDHALKADATRSESTTPSNSSTTSLGATPQNLSLTPALQLVHSMCQQKLQMSAGQSPSLKEELKFTAALVRTPLTFRTTMPLAGLIGRKMGLAKVDILTELKRRNLGHILTLILAKLDSESVYRLGQVCKSWNQIVQQDKPASLKRRNYRIDLEASVELGTVHICDAETRTALLKRSALKILQAQSRTSSFCTPQLASTTLTPLEHSGPRSGSSSSSSSSSSKQEKYMEIAKTLFHDESLRPCPRCQHPARCHAVKREGVCSRADCSFKFCTSCLCMFHGSRECGSQSMGRRKKDSIVPGSAQSKRNVKRL</sequence>
<feature type="compositionally biased region" description="Polar residues" evidence="7">
    <location>
        <begin position="234"/>
        <end position="252"/>
    </location>
</feature>
<dbReference type="PANTHER" id="PTHR15493">
    <property type="entry name" value="F-BOX ONLY PROTEIN 5 AND 43"/>
    <property type="match status" value="1"/>
</dbReference>
<organism evidence="9 10">
    <name type="scientific">Oryzias melastigma</name>
    <name type="common">Marine medaka</name>
    <dbReference type="NCBI Taxonomy" id="30732"/>
    <lineage>
        <taxon>Eukaryota</taxon>
        <taxon>Metazoa</taxon>
        <taxon>Chordata</taxon>
        <taxon>Craniata</taxon>
        <taxon>Vertebrata</taxon>
        <taxon>Euteleostomi</taxon>
        <taxon>Actinopterygii</taxon>
        <taxon>Neopterygii</taxon>
        <taxon>Teleostei</taxon>
        <taxon>Neoteleostei</taxon>
        <taxon>Acanthomorphata</taxon>
        <taxon>Ovalentaria</taxon>
        <taxon>Atherinomorphae</taxon>
        <taxon>Beloniformes</taxon>
        <taxon>Adrianichthyidae</taxon>
        <taxon>Oryziinae</taxon>
        <taxon>Oryzias</taxon>
    </lineage>
</organism>
<protein>
    <submittedName>
        <fullName evidence="9">F-box only protein 43</fullName>
    </submittedName>
</protein>
<dbReference type="FunFam" id="2.20.25.20:FF:000006">
    <property type="entry name" value="F-box only protein 5"/>
    <property type="match status" value="1"/>
</dbReference>
<feature type="region of interest" description="Disordered" evidence="7">
    <location>
        <begin position="1"/>
        <end position="88"/>
    </location>
</feature>
<dbReference type="GO" id="GO:0008270">
    <property type="term" value="F:zinc ion binding"/>
    <property type="evidence" value="ECO:0007669"/>
    <property type="project" value="UniProtKB-KW"/>
</dbReference>
<reference evidence="9" key="1">
    <citation type="journal article" name="BMC Genomics">
        <title>Long-read sequencing and de novo genome assembly of marine medaka (Oryzias melastigma).</title>
        <authorList>
            <person name="Liang P."/>
            <person name="Saqib H.S.A."/>
            <person name="Ni X."/>
            <person name="Shen Y."/>
        </authorList>
    </citation>
    <scope>NUCLEOTIDE SEQUENCE</scope>
    <source>
        <strain evidence="9">Bigg-433</strain>
    </source>
</reference>
<dbReference type="PANTHER" id="PTHR15493:SF1">
    <property type="entry name" value="F-BOX ONLY PROTEIN 43"/>
    <property type="match status" value="1"/>
</dbReference>
<feature type="compositionally biased region" description="Basic and acidic residues" evidence="7">
    <location>
        <begin position="52"/>
        <end position="83"/>
    </location>
</feature>
<dbReference type="GO" id="GO:0045835">
    <property type="term" value="P:negative regulation of meiotic nuclear division"/>
    <property type="evidence" value="ECO:0007669"/>
    <property type="project" value="InterPro"/>
</dbReference>
<dbReference type="InterPro" id="IPR036047">
    <property type="entry name" value="F-box-like_dom_sf"/>
</dbReference>
<evidence type="ECO:0000259" key="8">
    <source>
        <dbReference type="PROSITE" id="PS51872"/>
    </source>
</evidence>
<evidence type="ECO:0000256" key="4">
    <source>
        <dbReference type="ARBA" id="ARBA00022786"/>
    </source>
</evidence>
<feature type="compositionally biased region" description="Basic and acidic residues" evidence="7">
    <location>
        <begin position="12"/>
        <end position="23"/>
    </location>
</feature>
<dbReference type="SUPFAM" id="SSF81383">
    <property type="entry name" value="F-box domain"/>
    <property type="match status" value="1"/>
</dbReference>
<evidence type="ECO:0000256" key="3">
    <source>
        <dbReference type="ARBA" id="ARBA00022771"/>
    </source>
</evidence>
<evidence type="ECO:0000256" key="5">
    <source>
        <dbReference type="ARBA" id="ARBA00022833"/>
    </source>
</evidence>
<keyword evidence="4" id="KW-0833">Ubl conjugation pathway</keyword>
<feature type="region of interest" description="Disordered" evidence="7">
    <location>
        <begin position="199"/>
        <end position="255"/>
    </location>
</feature>
<dbReference type="CDD" id="cd20365">
    <property type="entry name" value="BRcat_RBR_FBXO43"/>
    <property type="match status" value="1"/>
</dbReference>
<feature type="region of interest" description="Disordered" evidence="7">
    <location>
        <begin position="569"/>
        <end position="591"/>
    </location>
</feature>
<dbReference type="UniPathway" id="UPA00143"/>
<dbReference type="InterPro" id="IPR047147">
    <property type="entry name" value="FBX5_43"/>
</dbReference>
<evidence type="ECO:0000256" key="6">
    <source>
        <dbReference type="PROSITE-ProRule" id="PRU01220"/>
    </source>
</evidence>
<comment type="pathway">
    <text evidence="1">Protein modification; protein ubiquitination.</text>
</comment>
<name>A0A834BVR0_ORYME</name>
<feature type="compositionally biased region" description="Low complexity" evidence="7">
    <location>
        <begin position="579"/>
        <end position="590"/>
    </location>
</feature>
<evidence type="ECO:0000313" key="10">
    <source>
        <dbReference type="Proteomes" id="UP000646548"/>
    </source>
</evidence>
<dbReference type="EMBL" id="WKFB01000973">
    <property type="protein sequence ID" value="KAF6716364.1"/>
    <property type="molecule type" value="Genomic_DNA"/>
</dbReference>
<accession>A0A834BVR0</accession>
<dbReference type="InterPro" id="IPR044064">
    <property type="entry name" value="ZF_ZBR"/>
</dbReference>
<feature type="region of interest" description="Disordered" evidence="7">
    <location>
        <begin position="287"/>
        <end position="327"/>
    </location>
</feature>